<gene>
    <name evidence="7" type="ORF">BRX40_07305</name>
    <name evidence="8" type="ORF">CA257_15735</name>
</gene>
<evidence type="ECO:0000313" key="7">
    <source>
        <dbReference type="EMBL" id="APR54875.1"/>
    </source>
</evidence>
<protein>
    <recommendedName>
        <fullName evidence="6">SURF1-like protein</fullName>
    </recommendedName>
</protein>
<comment type="similarity">
    <text evidence="2 6">Belongs to the SURF1 family.</text>
</comment>
<comment type="caution">
    <text evidence="6">Lacks conserved residue(s) required for the propagation of feature annotation.</text>
</comment>
<dbReference type="KEGG" id="skr:BRX40_07305"/>
<dbReference type="InterPro" id="IPR002994">
    <property type="entry name" value="Surf1/Shy1"/>
</dbReference>
<dbReference type="PANTHER" id="PTHR23427:SF2">
    <property type="entry name" value="SURFEIT LOCUS PROTEIN 1"/>
    <property type="match status" value="1"/>
</dbReference>
<evidence type="ECO:0000256" key="1">
    <source>
        <dbReference type="ARBA" id="ARBA00004370"/>
    </source>
</evidence>
<dbReference type="Proteomes" id="UP000185161">
    <property type="component" value="Chromosome"/>
</dbReference>
<keyword evidence="9" id="KW-1185">Reference proteome</keyword>
<reference evidence="7" key="1">
    <citation type="submission" date="2016-12" db="EMBL/GenBank/DDBJ databases">
        <title>Whole genome sequencing of Sphingomonas koreensis.</title>
        <authorList>
            <person name="Conlan S."/>
            <person name="Thomas P.J."/>
            <person name="Mullikin J."/>
            <person name="Palmore T.N."/>
            <person name="Frank K.M."/>
            <person name="Segre J.A."/>
        </authorList>
    </citation>
    <scope>NUCLEOTIDE SEQUENCE</scope>
    <source>
        <strain evidence="7">ABOJV</strain>
    </source>
</reference>
<keyword evidence="5 6" id="KW-0472">Membrane</keyword>
<reference evidence="9" key="2">
    <citation type="submission" date="2016-12" db="EMBL/GenBank/DDBJ databases">
        <title>Whole genome sequencing of Sphingomonas sp. ABOJV.</title>
        <authorList>
            <person name="Conlan S."/>
            <person name="Thomas P.J."/>
            <person name="Mullikin J."/>
            <person name="Palmore T.N."/>
            <person name="Frank K.M."/>
            <person name="Segre J.A."/>
        </authorList>
    </citation>
    <scope>NUCLEOTIDE SEQUENCE [LARGE SCALE GENOMIC DNA]</scope>
    <source>
        <strain evidence="9">ABOJV</strain>
    </source>
</reference>
<reference evidence="8 10" key="3">
    <citation type="submission" date="2018-07" db="EMBL/GenBank/DDBJ databases">
        <title>Genomic and Epidemiologic Investigation of an Indolent Hospital Outbreak.</title>
        <authorList>
            <person name="Johnson R.C."/>
            <person name="Deming C."/>
            <person name="Conlan S."/>
            <person name="Zellmer C.J."/>
            <person name="Michelin A.V."/>
            <person name="Lee-Lin S."/>
            <person name="Thomas P.J."/>
            <person name="Park M."/>
            <person name="Weingarten R.A."/>
            <person name="Less J."/>
            <person name="Dekker J.P."/>
            <person name="Frank K.M."/>
            <person name="Musser K.A."/>
            <person name="Mcquiston J.R."/>
            <person name="Henderson D.K."/>
            <person name="Lau A.F."/>
            <person name="Palmore T.N."/>
            <person name="Segre J.A."/>
        </authorList>
    </citation>
    <scope>NUCLEOTIDE SEQUENCE [LARGE SCALE GENOMIC DNA]</scope>
    <source>
        <strain evidence="8 10">SK-NIH.Env10_0317</strain>
    </source>
</reference>
<keyword evidence="3 6" id="KW-0812">Transmembrane</keyword>
<evidence type="ECO:0000313" key="10">
    <source>
        <dbReference type="Proteomes" id="UP000286681"/>
    </source>
</evidence>
<sequence length="222" mass="24021">MLLLALGFVALGIWQVQRRAWKLDLIERVEAGTRAAPIPAPGPPQWPGLDVRGSEYRRVAATGRFLHDRETLVQAVTVRGAGFWVLTPLRTAQGTIMVNRGFVPSDRRDPASRAAGQLGGSVTVIGLIRATEPKGGFLRTNDPAGRRWYSRDVAAIAAAQGVGPAAPFFIDADATPNPGGWPVGGLTVLRFNNNHLVYAFTWFALAGISLAAFFLLWRRKPA</sequence>
<organism evidence="7 9">
    <name type="scientific">Sphingomonas koreensis</name>
    <dbReference type="NCBI Taxonomy" id="93064"/>
    <lineage>
        <taxon>Bacteria</taxon>
        <taxon>Pseudomonadati</taxon>
        <taxon>Pseudomonadota</taxon>
        <taxon>Alphaproteobacteria</taxon>
        <taxon>Sphingomonadales</taxon>
        <taxon>Sphingomonadaceae</taxon>
        <taxon>Sphingomonas</taxon>
    </lineage>
</organism>
<name>A0A1L6JG38_9SPHN</name>
<evidence type="ECO:0000256" key="6">
    <source>
        <dbReference type="RuleBase" id="RU363076"/>
    </source>
</evidence>
<evidence type="ECO:0000256" key="4">
    <source>
        <dbReference type="ARBA" id="ARBA00022989"/>
    </source>
</evidence>
<dbReference type="STRING" id="93064.BRX40_07305"/>
<proteinExistence type="inferred from homology"/>
<dbReference type="RefSeq" id="WP_075153094.1">
    <property type="nucleotide sequence ID" value="NZ_CP018820.1"/>
</dbReference>
<accession>A0A1L6JG38</accession>
<dbReference type="Proteomes" id="UP000286681">
    <property type="component" value="Unassembled WGS sequence"/>
</dbReference>
<dbReference type="GO" id="GO:0005886">
    <property type="term" value="C:plasma membrane"/>
    <property type="evidence" value="ECO:0007669"/>
    <property type="project" value="UniProtKB-SubCell"/>
</dbReference>
<feature type="transmembrane region" description="Helical" evidence="6">
    <location>
        <begin position="196"/>
        <end position="217"/>
    </location>
</feature>
<dbReference type="CDD" id="cd06662">
    <property type="entry name" value="SURF1"/>
    <property type="match status" value="1"/>
</dbReference>
<dbReference type="Pfam" id="PF02104">
    <property type="entry name" value="SURF1"/>
    <property type="match status" value="1"/>
</dbReference>
<evidence type="ECO:0000256" key="3">
    <source>
        <dbReference type="ARBA" id="ARBA00022692"/>
    </source>
</evidence>
<dbReference type="PROSITE" id="PS50895">
    <property type="entry name" value="SURF1"/>
    <property type="match status" value="1"/>
</dbReference>
<evidence type="ECO:0000256" key="2">
    <source>
        <dbReference type="ARBA" id="ARBA00007165"/>
    </source>
</evidence>
<keyword evidence="6" id="KW-1003">Cell membrane</keyword>
<evidence type="ECO:0000256" key="5">
    <source>
        <dbReference type="ARBA" id="ARBA00023136"/>
    </source>
</evidence>
<keyword evidence="4 6" id="KW-1133">Transmembrane helix</keyword>
<dbReference type="PANTHER" id="PTHR23427">
    <property type="entry name" value="SURFEIT LOCUS PROTEIN"/>
    <property type="match status" value="1"/>
</dbReference>
<dbReference type="EMBL" id="QQWO01000014">
    <property type="protein sequence ID" value="RSV00980.1"/>
    <property type="molecule type" value="Genomic_DNA"/>
</dbReference>
<dbReference type="GeneID" id="44132358"/>
<evidence type="ECO:0000313" key="9">
    <source>
        <dbReference type="Proteomes" id="UP000185161"/>
    </source>
</evidence>
<dbReference type="OrthoDB" id="6079986at2"/>
<dbReference type="InterPro" id="IPR045214">
    <property type="entry name" value="Surf1/Surf4"/>
</dbReference>
<comment type="subcellular location">
    <subcellularLocation>
        <location evidence="6">Cell membrane</location>
        <topology evidence="6">Multi-pass membrane protein</topology>
    </subcellularLocation>
    <subcellularLocation>
        <location evidence="1">Membrane</location>
    </subcellularLocation>
</comment>
<dbReference type="AlphaFoldDB" id="A0A1L6JG38"/>
<dbReference type="EMBL" id="CP018820">
    <property type="protein sequence ID" value="APR54875.1"/>
    <property type="molecule type" value="Genomic_DNA"/>
</dbReference>
<evidence type="ECO:0000313" key="8">
    <source>
        <dbReference type="EMBL" id="RSV00980.1"/>
    </source>
</evidence>